<name>A0A9X3WK79_9BACI</name>
<dbReference type="EMBL" id="JAMQJZ010000001">
    <property type="protein sequence ID" value="MDC3418919.1"/>
    <property type="molecule type" value="Genomic_DNA"/>
</dbReference>
<reference evidence="2" key="1">
    <citation type="submission" date="2022-06" db="EMBL/GenBank/DDBJ databases">
        <title>Aquibacillus sp. a new bacterium isolated from soil saline samples.</title>
        <authorList>
            <person name="Galisteo C."/>
            <person name="De La Haba R."/>
            <person name="Sanchez-Porro C."/>
            <person name="Ventosa A."/>
        </authorList>
    </citation>
    <scope>NUCLEOTIDE SEQUENCE</scope>
    <source>
        <strain evidence="2">JCM 12387</strain>
    </source>
</reference>
<evidence type="ECO:0000313" key="3">
    <source>
        <dbReference type="Proteomes" id="UP001145072"/>
    </source>
</evidence>
<dbReference type="Proteomes" id="UP001145072">
    <property type="component" value="Unassembled WGS sequence"/>
</dbReference>
<sequence>MKREHRKKSNKKKQHAFSEELSDGGERNNQIKRNQNQIVVDFKSSWNNNCFFTLHKKEGSAKRVDKHTGRAIFAVAREI</sequence>
<evidence type="ECO:0000256" key="1">
    <source>
        <dbReference type="SAM" id="MobiDB-lite"/>
    </source>
</evidence>
<proteinExistence type="predicted"/>
<evidence type="ECO:0000313" key="2">
    <source>
        <dbReference type="EMBL" id="MDC3418919.1"/>
    </source>
</evidence>
<feature type="region of interest" description="Disordered" evidence="1">
    <location>
        <begin position="1"/>
        <end position="32"/>
    </location>
</feature>
<protein>
    <submittedName>
        <fullName evidence="2">Uncharacterized protein</fullName>
    </submittedName>
</protein>
<gene>
    <name evidence="2" type="ORF">NC661_00780</name>
</gene>
<comment type="caution">
    <text evidence="2">The sequence shown here is derived from an EMBL/GenBank/DDBJ whole genome shotgun (WGS) entry which is preliminary data.</text>
</comment>
<organism evidence="2 3">
    <name type="scientific">Aquibacillus koreensis</name>
    <dbReference type="NCBI Taxonomy" id="279446"/>
    <lineage>
        <taxon>Bacteria</taxon>
        <taxon>Bacillati</taxon>
        <taxon>Bacillota</taxon>
        <taxon>Bacilli</taxon>
        <taxon>Bacillales</taxon>
        <taxon>Bacillaceae</taxon>
        <taxon>Aquibacillus</taxon>
    </lineage>
</organism>
<accession>A0A9X3WK79</accession>
<keyword evidence="3" id="KW-1185">Reference proteome</keyword>
<dbReference type="AlphaFoldDB" id="A0A9X3WK79"/>
<feature type="compositionally biased region" description="Basic residues" evidence="1">
    <location>
        <begin position="1"/>
        <end position="15"/>
    </location>
</feature>